<evidence type="ECO:0000256" key="2">
    <source>
        <dbReference type="ARBA" id="ARBA00022603"/>
    </source>
</evidence>
<dbReference type="PRINTS" id="PR00508">
    <property type="entry name" value="S21N4MTFRASE"/>
</dbReference>
<keyword evidence="2 5" id="KW-0489">Methyltransferase</keyword>
<dbReference type="InterPro" id="IPR002052">
    <property type="entry name" value="DNA_methylase_N6_adenine_CS"/>
</dbReference>
<dbReference type="InterPro" id="IPR002941">
    <property type="entry name" value="DNA_methylase_N4/N6"/>
</dbReference>
<dbReference type="InterPro" id="IPR029063">
    <property type="entry name" value="SAM-dependent_MTases_sf"/>
</dbReference>
<dbReference type="GO" id="GO:0008170">
    <property type="term" value="F:N-methyltransferase activity"/>
    <property type="evidence" value="ECO:0007669"/>
    <property type="project" value="InterPro"/>
</dbReference>
<evidence type="ECO:0000256" key="3">
    <source>
        <dbReference type="ARBA" id="ARBA00022679"/>
    </source>
</evidence>
<name>A0A6M3X4N0_9ZZZZ</name>
<evidence type="ECO:0000259" key="4">
    <source>
        <dbReference type="Pfam" id="PF01555"/>
    </source>
</evidence>
<dbReference type="PANTHER" id="PTHR13370:SF3">
    <property type="entry name" value="TRNA (GUANINE(10)-N2)-METHYLTRANSFERASE HOMOLOG"/>
    <property type="match status" value="1"/>
</dbReference>
<keyword evidence="3 5" id="KW-0808">Transferase</keyword>
<dbReference type="EMBL" id="MT143910">
    <property type="protein sequence ID" value="QJH92671.1"/>
    <property type="molecule type" value="Genomic_DNA"/>
</dbReference>
<reference evidence="5" key="1">
    <citation type="submission" date="2020-03" db="EMBL/GenBank/DDBJ databases">
        <title>The deep terrestrial virosphere.</title>
        <authorList>
            <person name="Holmfeldt K."/>
            <person name="Nilsson E."/>
            <person name="Simone D."/>
            <person name="Lopez-Fernandez M."/>
            <person name="Wu X."/>
            <person name="de Brujin I."/>
            <person name="Lundin D."/>
            <person name="Andersson A."/>
            <person name="Bertilsson S."/>
            <person name="Dopson M."/>
        </authorList>
    </citation>
    <scope>NUCLEOTIDE SEQUENCE</scope>
    <source>
        <strain evidence="5">MM171A02629</strain>
        <strain evidence="6">MM171B03398</strain>
    </source>
</reference>
<dbReference type="Gene3D" id="3.40.50.150">
    <property type="entry name" value="Vaccinia Virus protein VP39"/>
    <property type="match status" value="2"/>
</dbReference>
<dbReference type="GO" id="GO:0003677">
    <property type="term" value="F:DNA binding"/>
    <property type="evidence" value="ECO:0007669"/>
    <property type="project" value="InterPro"/>
</dbReference>
<evidence type="ECO:0000313" key="6">
    <source>
        <dbReference type="EMBL" id="QJH93209.1"/>
    </source>
</evidence>
<dbReference type="AlphaFoldDB" id="A0A6M3X4N0"/>
<comment type="similarity">
    <text evidence="1">Belongs to the N(4)/N(6)-methyltransferase family.</text>
</comment>
<dbReference type="GO" id="GO:0032259">
    <property type="term" value="P:methylation"/>
    <property type="evidence" value="ECO:0007669"/>
    <property type="project" value="UniProtKB-KW"/>
</dbReference>
<dbReference type="EMBL" id="MT143956">
    <property type="protein sequence ID" value="QJH93209.1"/>
    <property type="molecule type" value="Genomic_DNA"/>
</dbReference>
<evidence type="ECO:0000256" key="1">
    <source>
        <dbReference type="ARBA" id="ARBA00006594"/>
    </source>
</evidence>
<dbReference type="GO" id="GO:0005737">
    <property type="term" value="C:cytoplasm"/>
    <property type="evidence" value="ECO:0007669"/>
    <property type="project" value="TreeGrafter"/>
</dbReference>
<sequence length="191" mass="22946">MNNKIIHGDAFIELPKMEDKSVDLIITDPPYDFNAIQKTELHYHFNRICRWTIIVFSPPENQWIFPADQYLFWIKPISTKNTSKRYSRFVEMIFIYKYGTWNTNRHWSQYTNVFTDLVDKHRVHPHRKPPSLLQRLILNHSKPGDIILDPFFGSGTTLSEAEKNGRHYIGIEREWEFFKLFQDSNYSLYNK</sequence>
<dbReference type="SUPFAM" id="SSF53335">
    <property type="entry name" value="S-adenosyl-L-methionine-dependent methyltransferases"/>
    <property type="match status" value="1"/>
</dbReference>
<gene>
    <name evidence="5" type="ORF">MM171A02629_0008</name>
    <name evidence="6" type="ORF">MM171B03398_0005</name>
</gene>
<evidence type="ECO:0000313" key="5">
    <source>
        <dbReference type="EMBL" id="QJH92671.1"/>
    </source>
</evidence>
<dbReference type="PANTHER" id="PTHR13370">
    <property type="entry name" value="RNA METHYLASE-RELATED"/>
    <property type="match status" value="1"/>
</dbReference>
<dbReference type="GO" id="GO:0009007">
    <property type="term" value="F:site-specific DNA-methyltransferase (adenine-specific) activity"/>
    <property type="evidence" value="ECO:0007669"/>
    <property type="project" value="TreeGrafter"/>
</dbReference>
<feature type="domain" description="DNA methylase N-4/N-6" evidence="4">
    <location>
        <begin position="53"/>
        <end position="182"/>
    </location>
</feature>
<accession>A0A6M3X4N0</accession>
<dbReference type="InterPro" id="IPR001091">
    <property type="entry name" value="RM_Methyltransferase"/>
</dbReference>
<protein>
    <submittedName>
        <fullName evidence="5">Putative methyltransferase</fullName>
    </submittedName>
</protein>
<proteinExistence type="inferred from homology"/>
<dbReference type="Pfam" id="PF01555">
    <property type="entry name" value="N6_N4_Mtase"/>
    <property type="match status" value="1"/>
</dbReference>
<dbReference type="PROSITE" id="PS00092">
    <property type="entry name" value="N6_MTASE"/>
    <property type="match status" value="1"/>
</dbReference>
<organism evidence="5">
    <name type="scientific">viral metagenome</name>
    <dbReference type="NCBI Taxonomy" id="1070528"/>
    <lineage>
        <taxon>unclassified sequences</taxon>
        <taxon>metagenomes</taxon>
        <taxon>organismal metagenomes</taxon>
    </lineage>
</organism>